<evidence type="ECO:0000313" key="2">
    <source>
        <dbReference type="Proteomes" id="UP001222800"/>
    </source>
</evidence>
<keyword evidence="2" id="KW-1185">Reference proteome</keyword>
<dbReference type="RefSeq" id="WP_277732557.1">
    <property type="nucleotide sequence ID" value="NZ_CP120733.1"/>
</dbReference>
<organism evidence="1 2">
    <name type="scientific">Tepidibacter hydrothermalis</name>
    <dbReference type="NCBI Taxonomy" id="3036126"/>
    <lineage>
        <taxon>Bacteria</taxon>
        <taxon>Bacillati</taxon>
        <taxon>Bacillota</taxon>
        <taxon>Clostridia</taxon>
        <taxon>Peptostreptococcales</taxon>
        <taxon>Peptostreptococcaceae</taxon>
        <taxon>Tepidibacter</taxon>
    </lineage>
</organism>
<dbReference type="Proteomes" id="UP001222800">
    <property type="component" value="Chromosome"/>
</dbReference>
<dbReference type="EMBL" id="CP120733">
    <property type="protein sequence ID" value="WFD10590.1"/>
    <property type="molecule type" value="Genomic_DNA"/>
</dbReference>
<proteinExistence type="predicted"/>
<evidence type="ECO:0000313" key="1">
    <source>
        <dbReference type="EMBL" id="WFD10590.1"/>
    </source>
</evidence>
<protein>
    <submittedName>
        <fullName evidence="1">Uncharacterized protein</fullName>
    </submittedName>
</protein>
<sequence>MSSILDTIEILNNLCEECSLYETDECNNKKCLVGYSKRLLEFSKLKGVIQIEGASSMIPKEDVKYYGEDLVCSGIANTCAHCKNCQESHNEDCIIAILRKCLENTVIKKNIPYKGSTFMYLMDLNNENKEIAAIVNDKIKTVNA</sequence>
<accession>A0ABY8EI92</accession>
<name>A0ABY8EI92_9FIRM</name>
<reference evidence="1 2" key="1">
    <citation type="submission" date="2023-03" db="EMBL/GenBank/DDBJ databases">
        <title>Complete genome sequence of Tepidibacter sp. SWIR-1, isolated from a deep-sea hydrothermal vent.</title>
        <authorList>
            <person name="Li X."/>
        </authorList>
    </citation>
    <scope>NUCLEOTIDE SEQUENCE [LARGE SCALE GENOMIC DNA]</scope>
    <source>
        <strain evidence="1 2">SWIR-1</strain>
    </source>
</reference>
<gene>
    <name evidence="1" type="ORF">P4S50_00520</name>
</gene>